<dbReference type="SUPFAM" id="SSF51735">
    <property type="entry name" value="NAD(P)-binding Rossmann-fold domains"/>
    <property type="match status" value="1"/>
</dbReference>
<gene>
    <name evidence="3" type="ORF">FHS34_002289</name>
</gene>
<dbReference type="Pfam" id="PF13460">
    <property type="entry name" value="NAD_binding_10"/>
    <property type="match status" value="1"/>
</dbReference>
<dbReference type="EMBL" id="JACHJK010000003">
    <property type="protein sequence ID" value="MBB5926833.1"/>
    <property type="molecule type" value="Genomic_DNA"/>
</dbReference>
<dbReference type="PANTHER" id="PTHR42748:SF3">
    <property type="entry name" value="BLL4366 PROTEIN"/>
    <property type="match status" value="1"/>
</dbReference>
<comment type="caution">
    <text evidence="3">The sequence shown here is derived from an EMBL/GenBank/DDBJ whole genome shotgun (WGS) entry which is preliminary data.</text>
</comment>
<reference evidence="3 4" key="1">
    <citation type="submission" date="2020-08" db="EMBL/GenBank/DDBJ databases">
        <title>Genomic Encyclopedia of Type Strains, Phase III (KMG-III): the genomes of soil and plant-associated and newly described type strains.</title>
        <authorList>
            <person name="Whitman W."/>
        </authorList>
    </citation>
    <scope>NUCLEOTIDE SEQUENCE [LARGE SCALE GENOMIC DNA]</scope>
    <source>
        <strain evidence="3 4">CECT 3313</strain>
    </source>
</reference>
<dbReference type="Gene3D" id="3.40.50.720">
    <property type="entry name" value="NAD(P)-binding Rossmann-like Domain"/>
    <property type="match status" value="1"/>
</dbReference>
<evidence type="ECO:0000313" key="4">
    <source>
        <dbReference type="Proteomes" id="UP000585836"/>
    </source>
</evidence>
<name>A0A7W9PSX2_9ACTN</name>
<evidence type="ECO:0000313" key="3">
    <source>
        <dbReference type="EMBL" id="MBB5926833.1"/>
    </source>
</evidence>
<proteinExistence type="predicted"/>
<evidence type="ECO:0000256" key="1">
    <source>
        <dbReference type="ARBA" id="ARBA00022857"/>
    </source>
</evidence>
<dbReference type="Proteomes" id="UP000585836">
    <property type="component" value="Unassembled WGS sequence"/>
</dbReference>
<protein>
    <submittedName>
        <fullName evidence="3">Uncharacterized protein YbjT (DUF2867 family)</fullName>
    </submittedName>
</protein>
<dbReference type="PANTHER" id="PTHR42748">
    <property type="entry name" value="NITROGEN METABOLITE REPRESSION PROTEIN NMRA FAMILY MEMBER"/>
    <property type="match status" value="1"/>
</dbReference>
<keyword evidence="1" id="KW-0521">NADP</keyword>
<evidence type="ECO:0000259" key="2">
    <source>
        <dbReference type="Pfam" id="PF13460"/>
    </source>
</evidence>
<dbReference type="InterPro" id="IPR036291">
    <property type="entry name" value="NAD(P)-bd_dom_sf"/>
</dbReference>
<feature type="domain" description="NAD(P)-binding" evidence="2">
    <location>
        <begin position="14"/>
        <end position="174"/>
    </location>
</feature>
<dbReference type="InterPro" id="IPR016040">
    <property type="entry name" value="NAD(P)-bd_dom"/>
</dbReference>
<sequence length="281" mass="29650">MKIVVIGGTGLIGSQVVALVRARGHEAVAASPSTGVDTLTGQGLAEALKGADVVVDVSNSPSFDAEPALDFFTRSARHMTEAEKEAGVRHPVTLSIAGVDQVPGYGYYRAKVAQEEAVRDSGVPYSIVRATQFFEFIAPVMDMSTEGGQVRMPSTRLRPIAAADVASAVAEAAQGEPSNGVRSIAGPEIQRLEERAGIPDRTAVGALPALPHVLHHVLGLGHAAQDAVRDSEQPWTQPLERLRRRAQRVVGGGLWRVRVPMPPRGAFPCTGVPRYGSACSP</sequence>
<organism evidence="3 4">
    <name type="scientific">Streptomyces echinatus</name>
    <dbReference type="NCBI Taxonomy" id="67293"/>
    <lineage>
        <taxon>Bacteria</taxon>
        <taxon>Bacillati</taxon>
        <taxon>Actinomycetota</taxon>
        <taxon>Actinomycetes</taxon>
        <taxon>Kitasatosporales</taxon>
        <taxon>Streptomycetaceae</taxon>
        <taxon>Streptomyces</taxon>
    </lineage>
</organism>
<dbReference type="InterPro" id="IPR051164">
    <property type="entry name" value="NmrA-like_oxidored"/>
</dbReference>
<dbReference type="AlphaFoldDB" id="A0A7W9PSX2"/>
<keyword evidence="4" id="KW-1185">Reference proteome</keyword>
<accession>A0A7W9PSX2</accession>